<gene>
    <name evidence="1" type="ORF">KN10_2376</name>
</gene>
<reference evidence="2" key="1">
    <citation type="journal article" date="2013" name="Genome">
        <title>Draft Genome Sequence of a Thermophilic Member of the Bacillaceae, Anoxybacillus flavithermus Strain Kn10, Isolated from the Kan-nawa Hot Spring in Japan.</title>
        <authorList>
            <person name="Matsutani M."/>
            <person name="Shirakihara Y."/>
            <person name="Imada K."/>
            <person name="Yakushi T."/>
            <person name="Matsushita K."/>
        </authorList>
    </citation>
    <scope>NUCLEOTIDE SEQUENCE [LARGE SCALE GENOMIC DNA]</scope>
    <source>
        <strain evidence="2">NBRC 109594</strain>
    </source>
</reference>
<organism evidence="1 2">
    <name type="scientific">Anoxybacillus flavithermus NBRC 109594</name>
    <dbReference type="NCBI Taxonomy" id="1315967"/>
    <lineage>
        <taxon>Bacteria</taxon>
        <taxon>Bacillati</taxon>
        <taxon>Bacillota</taxon>
        <taxon>Bacilli</taxon>
        <taxon>Bacillales</taxon>
        <taxon>Anoxybacillaceae</taxon>
        <taxon>Anoxybacillus</taxon>
    </lineage>
</organism>
<name>R4FGC1_9BACL</name>
<dbReference type="Pfam" id="PF07870">
    <property type="entry name" value="DUF1657"/>
    <property type="match status" value="1"/>
</dbReference>
<comment type="caution">
    <text evidence="1">The sequence shown here is derived from an EMBL/GenBank/DDBJ whole genome shotgun (WGS) entry which is preliminary data.</text>
</comment>
<protein>
    <recommendedName>
        <fullName evidence="3">DUF1657 domain-containing protein</fullName>
    </recommendedName>
</protein>
<evidence type="ECO:0000313" key="2">
    <source>
        <dbReference type="Proteomes" id="UP000013057"/>
    </source>
</evidence>
<accession>R4FGC1</accession>
<evidence type="ECO:0000313" key="1">
    <source>
        <dbReference type="EMBL" id="GAC91940.1"/>
    </source>
</evidence>
<dbReference type="InterPro" id="IPR012452">
    <property type="entry name" value="DUF1657"/>
</dbReference>
<dbReference type="EMBL" id="BARH01000022">
    <property type="protein sequence ID" value="GAC91940.1"/>
    <property type="molecule type" value="Genomic_DNA"/>
</dbReference>
<dbReference type="Proteomes" id="UP000013057">
    <property type="component" value="Unassembled WGS sequence"/>
</dbReference>
<evidence type="ECO:0008006" key="3">
    <source>
        <dbReference type="Google" id="ProtNLM"/>
    </source>
</evidence>
<dbReference type="AlphaFoldDB" id="R4FGC1"/>
<sequence>MLLCEKGKGGLIMTVASSVKQTLAGLKSAQASFETFALQTENKQAKQLYQQAAQQTQAIVDLVAPRLQEIEQEEPQYKQ</sequence>
<proteinExistence type="predicted"/>